<sequence length="318" mass="34491">MNDRELLSGCVEAATLAPSLHNSQPWRFRIVGDSVEVRADRSRQLQALDPDGRELMISLGAAVFTLRVALRAAGWISGTSLLPDPGDPDLVARVSPLRPQEPSADARRLAAAISRRHTNRGPFADAVVPADAIEELRAAASFEDAELIVATPASRLIICGLGRIAEERLRSDGGYRAELGRWTRGPRGRRDGIPATAFGPWDAMERLPVRDFGLVHPQPSGRRERFEPYPTIAVLTTAGDRTADWLRAGQALQRVLLVATRLGLSTTPISQPVEIPSIRETLCDPGAGRWAQMVLRLGFAQSASATPRRTLDEVLAPG</sequence>
<dbReference type="InterPro" id="IPR000415">
    <property type="entry name" value="Nitroreductase-like"/>
</dbReference>
<dbReference type="OrthoDB" id="8156917at2"/>
<dbReference type="GO" id="GO:0016491">
    <property type="term" value="F:oxidoreductase activity"/>
    <property type="evidence" value="ECO:0007669"/>
    <property type="project" value="InterPro"/>
</dbReference>
<feature type="domain" description="Nitroreductase" evidence="1">
    <location>
        <begin position="219"/>
        <end position="297"/>
    </location>
</feature>
<evidence type="ECO:0000259" key="1">
    <source>
        <dbReference type="Pfam" id="PF00881"/>
    </source>
</evidence>
<dbReference type="InterPro" id="IPR050627">
    <property type="entry name" value="Nitroreductase/BluB"/>
</dbReference>
<dbReference type="AlphaFoldDB" id="A0A101JB72"/>
<dbReference type="PANTHER" id="PTHR23026:SF123">
    <property type="entry name" value="NAD(P)H NITROREDUCTASE RV3131-RELATED"/>
    <property type="match status" value="1"/>
</dbReference>
<dbReference type="RefSeq" id="WP_067706239.1">
    <property type="nucleotide sequence ID" value="NZ_LLZH01000331.1"/>
</dbReference>
<dbReference type="EMBL" id="LLZH01000331">
    <property type="protein sequence ID" value="KUL23563.1"/>
    <property type="molecule type" value="Genomic_DNA"/>
</dbReference>
<dbReference type="SUPFAM" id="SSF55469">
    <property type="entry name" value="FMN-dependent nitroreductase-like"/>
    <property type="match status" value="2"/>
</dbReference>
<reference evidence="2 3" key="1">
    <citation type="submission" date="2015-10" db="EMBL/GenBank/DDBJ databases">
        <authorList>
            <person name="Gilbert D.G."/>
        </authorList>
    </citation>
    <scope>NUCLEOTIDE SEQUENCE [LARGE SCALE GENOMIC DNA]</scope>
    <source>
        <strain evidence="2 3">NRRL B-16712</strain>
    </source>
</reference>
<comment type="caution">
    <text evidence="2">The sequence shown here is derived from an EMBL/GenBank/DDBJ whole genome shotgun (WGS) entry which is preliminary data.</text>
</comment>
<organism evidence="2 3">
    <name type="scientific">Actinoplanes awajinensis subsp. mycoplanecinus</name>
    <dbReference type="NCBI Taxonomy" id="135947"/>
    <lineage>
        <taxon>Bacteria</taxon>
        <taxon>Bacillati</taxon>
        <taxon>Actinomycetota</taxon>
        <taxon>Actinomycetes</taxon>
        <taxon>Micromonosporales</taxon>
        <taxon>Micromonosporaceae</taxon>
        <taxon>Actinoplanes</taxon>
    </lineage>
</organism>
<dbReference type="Proteomes" id="UP000053244">
    <property type="component" value="Unassembled WGS sequence"/>
</dbReference>
<dbReference type="NCBIfam" id="NF047509">
    <property type="entry name" value="Rv3131_FMN_oxido"/>
    <property type="match status" value="1"/>
</dbReference>
<protein>
    <submittedName>
        <fullName evidence="2">Nitroreductase</fullName>
    </submittedName>
</protein>
<keyword evidence="3" id="KW-1185">Reference proteome</keyword>
<gene>
    <name evidence="2" type="ORF">ADL15_46205</name>
</gene>
<dbReference type="Gene3D" id="3.40.109.10">
    <property type="entry name" value="NADH Oxidase"/>
    <property type="match status" value="2"/>
</dbReference>
<dbReference type="Pfam" id="PF00881">
    <property type="entry name" value="Nitroreductase"/>
    <property type="match status" value="1"/>
</dbReference>
<proteinExistence type="predicted"/>
<name>A0A101JB72_9ACTN</name>
<accession>A0A101JB72</accession>
<evidence type="ECO:0000313" key="2">
    <source>
        <dbReference type="EMBL" id="KUL23563.1"/>
    </source>
</evidence>
<dbReference type="InterPro" id="IPR029479">
    <property type="entry name" value="Nitroreductase"/>
</dbReference>
<dbReference type="PANTHER" id="PTHR23026">
    <property type="entry name" value="NADPH NITROREDUCTASE"/>
    <property type="match status" value="1"/>
</dbReference>
<evidence type="ECO:0000313" key="3">
    <source>
        <dbReference type="Proteomes" id="UP000053244"/>
    </source>
</evidence>